<feature type="compositionally biased region" description="Basic and acidic residues" evidence="1">
    <location>
        <begin position="1"/>
        <end position="11"/>
    </location>
</feature>
<evidence type="ECO:0000256" key="2">
    <source>
        <dbReference type="SAM" id="Phobius"/>
    </source>
</evidence>
<protein>
    <submittedName>
        <fullName evidence="3">Fatty acid desaturase</fullName>
    </submittedName>
</protein>
<sequence>MFQRSGDDEARGGGQPGRPPGTTRGLLDAIALHERAAALRWDQMLVWFMRVMACAWLVKGLGAWAVLLGFGPGEGVAFEARSLSFQATIIYFAVIDLVAAVGLWLTSTWGGVMWLLAVTSHIILALFFPRIVMSNAMTLSAFASLILLYLAISWKAARQED</sequence>
<dbReference type="Pfam" id="PF19660">
    <property type="entry name" value="DUF6163"/>
    <property type="match status" value="1"/>
</dbReference>
<dbReference type="EMBL" id="JACIEN010000001">
    <property type="protein sequence ID" value="MBB4015898.1"/>
    <property type="molecule type" value="Genomic_DNA"/>
</dbReference>
<gene>
    <name evidence="3" type="ORF">GGR16_000904</name>
</gene>
<feature type="transmembrane region" description="Helical" evidence="2">
    <location>
        <begin position="47"/>
        <end position="71"/>
    </location>
</feature>
<reference evidence="3 4" key="1">
    <citation type="submission" date="2020-08" db="EMBL/GenBank/DDBJ databases">
        <title>Genomic Encyclopedia of Type Strains, Phase IV (KMG-IV): sequencing the most valuable type-strain genomes for metagenomic binning, comparative biology and taxonomic classification.</title>
        <authorList>
            <person name="Goeker M."/>
        </authorList>
    </citation>
    <scope>NUCLEOTIDE SEQUENCE [LARGE SCALE GENOMIC DNA]</scope>
    <source>
        <strain evidence="3 4">DSM 103737</strain>
    </source>
</reference>
<feature type="transmembrane region" description="Helical" evidence="2">
    <location>
        <begin position="111"/>
        <end position="129"/>
    </location>
</feature>
<dbReference type="InterPro" id="IPR046161">
    <property type="entry name" value="DUF6163"/>
</dbReference>
<evidence type="ECO:0000256" key="1">
    <source>
        <dbReference type="SAM" id="MobiDB-lite"/>
    </source>
</evidence>
<feature type="transmembrane region" description="Helical" evidence="2">
    <location>
        <begin position="136"/>
        <end position="157"/>
    </location>
</feature>
<accession>A0A840BWQ8</accession>
<evidence type="ECO:0000313" key="3">
    <source>
        <dbReference type="EMBL" id="MBB4015898.1"/>
    </source>
</evidence>
<proteinExistence type="predicted"/>
<keyword evidence="2" id="KW-0812">Transmembrane</keyword>
<feature type="region of interest" description="Disordered" evidence="1">
    <location>
        <begin position="1"/>
        <end position="22"/>
    </location>
</feature>
<dbReference type="Proteomes" id="UP000577362">
    <property type="component" value="Unassembled WGS sequence"/>
</dbReference>
<organism evidence="3 4">
    <name type="scientific">Chelatococcus caeni</name>
    <dbReference type="NCBI Taxonomy" id="1348468"/>
    <lineage>
        <taxon>Bacteria</taxon>
        <taxon>Pseudomonadati</taxon>
        <taxon>Pseudomonadota</taxon>
        <taxon>Alphaproteobacteria</taxon>
        <taxon>Hyphomicrobiales</taxon>
        <taxon>Chelatococcaceae</taxon>
        <taxon>Chelatococcus</taxon>
    </lineage>
</organism>
<dbReference type="AlphaFoldDB" id="A0A840BWQ8"/>
<feature type="transmembrane region" description="Helical" evidence="2">
    <location>
        <begin position="83"/>
        <end position="105"/>
    </location>
</feature>
<dbReference type="RefSeq" id="WP_183315814.1">
    <property type="nucleotide sequence ID" value="NZ_JACIEN010000001.1"/>
</dbReference>
<evidence type="ECO:0000313" key="4">
    <source>
        <dbReference type="Proteomes" id="UP000577362"/>
    </source>
</evidence>
<keyword evidence="4" id="KW-1185">Reference proteome</keyword>
<keyword evidence="2" id="KW-0472">Membrane</keyword>
<keyword evidence="2" id="KW-1133">Transmembrane helix</keyword>
<name>A0A840BWQ8_9HYPH</name>
<comment type="caution">
    <text evidence="3">The sequence shown here is derived from an EMBL/GenBank/DDBJ whole genome shotgun (WGS) entry which is preliminary data.</text>
</comment>